<feature type="transmembrane region" description="Helical" evidence="9">
    <location>
        <begin position="187"/>
        <end position="216"/>
    </location>
</feature>
<dbReference type="InterPro" id="IPR036890">
    <property type="entry name" value="HATPase_C_sf"/>
</dbReference>
<reference evidence="14" key="1">
    <citation type="journal article" date="2019" name="Int. J. Syst. Evol. Microbiol.">
        <title>The Global Catalogue of Microorganisms (GCM) 10K type strain sequencing project: providing services to taxonomists for standard genome sequencing and annotation.</title>
        <authorList>
            <consortium name="The Broad Institute Genomics Platform"/>
            <consortium name="The Broad Institute Genome Sequencing Center for Infectious Disease"/>
            <person name="Wu L."/>
            <person name="Ma J."/>
        </authorList>
    </citation>
    <scope>NUCLEOTIDE SEQUENCE [LARGE SCALE GENOMIC DNA]</scope>
    <source>
        <strain evidence="14">JCM 16953</strain>
    </source>
</reference>
<comment type="catalytic activity">
    <reaction evidence="1">
        <text>ATP + protein L-histidine = ADP + protein N-phospho-L-histidine.</text>
        <dbReference type="EC" id="2.7.13.3"/>
    </reaction>
</comment>
<dbReference type="InterPro" id="IPR050482">
    <property type="entry name" value="Sensor_HK_TwoCompSys"/>
</dbReference>
<dbReference type="Gene3D" id="3.30.565.10">
    <property type="entry name" value="Histidine kinase-like ATPase, C-terminal domain"/>
    <property type="match status" value="1"/>
</dbReference>
<feature type="domain" description="Putative sensor" evidence="12">
    <location>
        <begin position="66"/>
        <end position="215"/>
    </location>
</feature>
<evidence type="ECO:0000256" key="9">
    <source>
        <dbReference type="SAM" id="Phobius"/>
    </source>
</evidence>
<dbReference type="GO" id="GO:0016301">
    <property type="term" value="F:kinase activity"/>
    <property type="evidence" value="ECO:0007669"/>
    <property type="project" value="UniProtKB-KW"/>
</dbReference>
<evidence type="ECO:0000313" key="13">
    <source>
        <dbReference type="EMBL" id="GAA3808698.1"/>
    </source>
</evidence>
<evidence type="ECO:0000256" key="5">
    <source>
        <dbReference type="ARBA" id="ARBA00022741"/>
    </source>
</evidence>
<evidence type="ECO:0000259" key="10">
    <source>
        <dbReference type="Pfam" id="PF02518"/>
    </source>
</evidence>
<dbReference type="InterPro" id="IPR011712">
    <property type="entry name" value="Sig_transdc_His_kin_sub3_dim/P"/>
</dbReference>
<evidence type="ECO:0000256" key="3">
    <source>
        <dbReference type="ARBA" id="ARBA00022553"/>
    </source>
</evidence>
<dbReference type="Gene3D" id="1.20.5.1930">
    <property type="match status" value="1"/>
</dbReference>
<feature type="domain" description="Signal transduction histidine kinase subgroup 3 dimerisation and phosphoacceptor" evidence="11">
    <location>
        <begin position="249"/>
        <end position="319"/>
    </location>
</feature>
<dbReference type="SUPFAM" id="SSF55874">
    <property type="entry name" value="ATPase domain of HSP90 chaperone/DNA topoisomerase II/histidine kinase"/>
    <property type="match status" value="1"/>
</dbReference>
<keyword evidence="3" id="KW-0597">Phosphoprotein</keyword>
<protein>
    <recommendedName>
        <fullName evidence="2">histidine kinase</fullName>
        <ecNumber evidence="2">2.7.13.3</ecNumber>
    </recommendedName>
</protein>
<dbReference type="InterPro" id="IPR025828">
    <property type="entry name" value="Put_sensor_dom"/>
</dbReference>
<keyword evidence="9" id="KW-0812">Transmembrane</keyword>
<gene>
    <name evidence="13" type="ORF">GCM10022242_09440</name>
</gene>
<evidence type="ECO:0000256" key="1">
    <source>
        <dbReference type="ARBA" id="ARBA00000085"/>
    </source>
</evidence>
<evidence type="ECO:0000256" key="6">
    <source>
        <dbReference type="ARBA" id="ARBA00022777"/>
    </source>
</evidence>
<sequence>MRTASPPDASAWQALRRRRFLMSRWPWRALLHTVATSVVWAAFMIPALAVIVPVGAAIDRLAHGQVVAAAALLLLGLALGGVLLPLLASPLIALDRWRARLVDPTPLPRSPRPPADPAHWLRDRWLTATRWRETGYLVAVLTLESIVLAGVSLFGTSAVVLMAAPFLASRDDPINVGAWHADGPASALLVAVLGVLLLVVVVYGWTAGACLQVGLLRRTLDAHRSEALAEELTRVDASRTRLLESFESERRRIERDLHDGAQQRLVTLAMGLGVTRLEVVDALGADHPAAAGVATAHEQAKVLMDELRAFVRGIHPKVLTDVGLVAALDQLTADLPLPVAVSSSLDRRPASAVESAAYFAASEALTNVVRHSHATCATVSVSRVDGEIVVEVTDDGHGGAMPRPDSGLTWMADRLAAVDGTLEVSSPPGGPTVVRMRIAEPR</sequence>
<keyword evidence="7" id="KW-0067">ATP-binding</keyword>
<keyword evidence="4" id="KW-0808">Transferase</keyword>
<evidence type="ECO:0000256" key="4">
    <source>
        <dbReference type="ARBA" id="ARBA00022679"/>
    </source>
</evidence>
<dbReference type="EC" id="2.7.13.3" evidence="2"/>
<feature type="transmembrane region" description="Helical" evidence="9">
    <location>
        <begin position="134"/>
        <end position="167"/>
    </location>
</feature>
<keyword evidence="9" id="KW-0472">Membrane</keyword>
<dbReference type="Pfam" id="PF13796">
    <property type="entry name" value="Sensor"/>
    <property type="match status" value="1"/>
</dbReference>
<evidence type="ECO:0000256" key="2">
    <source>
        <dbReference type="ARBA" id="ARBA00012438"/>
    </source>
</evidence>
<name>A0ABP7I098_9ACTN</name>
<comment type="caution">
    <text evidence="13">The sequence shown here is derived from an EMBL/GenBank/DDBJ whole genome shotgun (WGS) entry which is preliminary data.</text>
</comment>
<dbReference type="CDD" id="cd16917">
    <property type="entry name" value="HATPase_UhpB-NarQ-NarX-like"/>
    <property type="match status" value="1"/>
</dbReference>
<dbReference type="EMBL" id="BAABAH010000002">
    <property type="protein sequence ID" value="GAA3808698.1"/>
    <property type="molecule type" value="Genomic_DNA"/>
</dbReference>
<dbReference type="PANTHER" id="PTHR24421:SF10">
    <property type="entry name" value="NITRATE_NITRITE SENSOR PROTEIN NARQ"/>
    <property type="match status" value="1"/>
</dbReference>
<proteinExistence type="predicted"/>
<keyword evidence="14" id="KW-1185">Reference proteome</keyword>
<evidence type="ECO:0000256" key="8">
    <source>
        <dbReference type="ARBA" id="ARBA00023012"/>
    </source>
</evidence>
<dbReference type="InterPro" id="IPR003594">
    <property type="entry name" value="HATPase_dom"/>
</dbReference>
<keyword evidence="8" id="KW-0902">Two-component regulatory system</keyword>
<dbReference type="Pfam" id="PF07730">
    <property type="entry name" value="HisKA_3"/>
    <property type="match status" value="1"/>
</dbReference>
<dbReference type="Pfam" id="PF02518">
    <property type="entry name" value="HATPase_c"/>
    <property type="match status" value="1"/>
</dbReference>
<feature type="transmembrane region" description="Helical" evidence="9">
    <location>
        <begin position="66"/>
        <end position="88"/>
    </location>
</feature>
<accession>A0ABP7I098</accession>
<feature type="domain" description="Histidine kinase/HSP90-like ATPase" evidence="10">
    <location>
        <begin position="356"/>
        <end position="439"/>
    </location>
</feature>
<dbReference type="RefSeq" id="WP_344772803.1">
    <property type="nucleotide sequence ID" value="NZ_BAABAH010000002.1"/>
</dbReference>
<feature type="transmembrane region" description="Helical" evidence="9">
    <location>
        <begin position="29"/>
        <end position="54"/>
    </location>
</feature>
<organism evidence="13 14">
    <name type="scientific">Nocardioides panacisoli</name>
    <dbReference type="NCBI Taxonomy" id="627624"/>
    <lineage>
        <taxon>Bacteria</taxon>
        <taxon>Bacillati</taxon>
        <taxon>Actinomycetota</taxon>
        <taxon>Actinomycetes</taxon>
        <taxon>Propionibacteriales</taxon>
        <taxon>Nocardioidaceae</taxon>
        <taxon>Nocardioides</taxon>
    </lineage>
</organism>
<evidence type="ECO:0000256" key="7">
    <source>
        <dbReference type="ARBA" id="ARBA00022840"/>
    </source>
</evidence>
<dbReference type="Proteomes" id="UP001501821">
    <property type="component" value="Unassembled WGS sequence"/>
</dbReference>
<evidence type="ECO:0000259" key="11">
    <source>
        <dbReference type="Pfam" id="PF07730"/>
    </source>
</evidence>
<keyword evidence="5" id="KW-0547">Nucleotide-binding</keyword>
<dbReference type="PANTHER" id="PTHR24421">
    <property type="entry name" value="NITRATE/NITRITE SENSOR PROTEIN NARX-RELATED"/>
    <property type="match status" value="1"/>
</dbReference>
<evidence type="ECO:0000313" key="14">
    <source>
        <dbReference type="Proteomes" id="UP001501821"/>
    </source>
</evidence>
<evidence type="ECO:0000259" key="12">
    <source>
        <dbReference type="Pfam" id="PF13796"/>
    </source>
</evidence>
<keyword evidence="6 13" id="KW-0418">Kinase</keyword>
<keyword evidence="9" id="KW-1133">Transmembrane helix</keyword>